<feature type="region of interest" description="Disordered" evidence="1">
    <location>
        <begin position="1"/>
        <end position="107"/>
    </location>
</feature>
<dbReference type="RefSeq" id="WP_317776335.1">
    <property type="nucleotide sequence ID" value="NZ_JAWMAJ010000468.1"/>
</dbReference>
<evidence type="ECO:0000313" key="3">
    <source>
        <dbReference type="Proteomes" id="UP001187346"/>
    </source>
</evidence>
<reference evidence="2 3" key="1">
    <citation type="submission" date="2023-10" db="EMBL/GenBank/DDBJ databases">
        <title>Characterization of rhizosphere-enriched actinobacteria from wheat plants lab-grown on chernevaya soil.</title>
        <authorList>
            <person name="Tikhonova E.N."/>
            <person name="Konopkin A."/>
            <person name="Kravchenko I.K."/>
        </authorList>
    </citation>
    <scope>NUCLEOTIDE SEQUENCE [LARGE SCALE GENOMIC DNA]</scope>
    <source>
        <strain evidence="2 3">RR29</strain>
    </source>
</reference>
<name>A0ABU4FU86_9ACTN</name>
<gene>
    <name evidence="2" type="ORF">R5A26_50380</name>
</gene>
<protein>
    <submittedName>
        <fullName evidence="2">Uncharacterized protein</fullName>
    </submittedName>
</protein>
<evidence type="ECO:0000256" key="1">
    <source>
        <dbReference type="SAM" id="MobiDB-lite"/>
    </source>
</evidence>
<organism evidence="2 3">
    <name type="scientific">Streptomyces prunicolor</name>
    <dbReference type="NCBI Taxonomy" id="67348"/>
    <lineage>
        <taxon>Bacteria</taxon>
        <taxon>Bacillati</taxon>
        <taxon>Actinomycetota</taxon>
        <taxon>Actinomycetes</taxon>
        <taxon>Kitasatosporales</taxon>
        <taxon>Streptomycetaceae</taxon>
        <taxon>Streptomyces</taxon>
    </lineage>
</organism>
<dbReference type="EMBL" id="JAWMAJ010000468">
    <property type="protein sequence ID" value="MDV7224152.1"/>
    <property type="molecule type" value="Genomic_DNA"/>
</dbReference>
<dbReference type="Proteomes" id="UP001187346">
    <property type="component" value="Unassembled WGS sequence"/>
</dbReference>
<proteinExistence type="predicted"/>
<keyword evidence="3" id="KW-1185">Reference proteome</keyword>
<evidence type="ECO:0000313" key="2">
    <source>
        <dbReference type="EMBL" id="MDV7224152.1"/>
    </source>
</evidence>
<comment type="caution">
    <text evidence="2">The sequence shown here is derived from an EMBL/GenBank/DDBJ whole genome shotgun (WGS) entry which is preliminary data.</text>
</comment>
<accession>A0ABU4FU86</accession>
<sequence length="107" mass="11119">MAAASASLPRPARSKRTPEPPADLASDLAPDLFFVDSEGAWAETPLTSEPPLTDAEPLTSEPPLADATPLTSESATMDAPLTSETVAFDDPMSGEIAPFADPDPTRP</sequence>
<feature type="compositionally biased region" description="Low complexity" evidence="1">
    <location>
        <begin position="1"/>
        <end position="11"/>
    </location>
</feature>